<evidence type="ECO:0000259" key="5">
    <source>
        <dbReference type="PROSITE" id="PS50977"/>
    </source>
</evidence>
<evidence type="ECO:0000313" key="6">
    <source>
        <dbReference type="EMBL" id="MBB2495266.1"/>
    </source>
</evidence>
<dbReference type="GO" id="GO:0000976">
    <property type="term" value="F:transcription cis-regulatory region binding"/>
    <property type="evidence" value="ECO:0007669"/>
    <property type="project" value="TreeGrafter"/>
</dbReference>
<dbReference type="AlphaFoldDB" id="A0A7W4LLC3"/>
<dbReference type="Proteomes" id="UP000542720">
    <property type="component" value="Unassembled WGS sequence"/>
</dbReference>
<dbReference type="InterPro" id="IPR050109">
    <property type="entry name" value="HTH-type_TetR-like_transc_reg"/>
</dbReference>
<keyword evidence="1" id="KW-0805">Transcription regulation</keyword>
<accession>A0A7W4LLC3</accession>
<reference evidence="6 7" key="1">
    <citation type="submission" date="2020-08" db="EMBL/GenBank/DDBJ databases">
        <authorList>
            <person name="Kim C.M."/>
        </authorList>
    </citation>
    <scope>NUCLEOTIDE SEQUENCE [LARGE SCALE GENOMIC DNA]</scope>
    <source>
        <strain evidence="6 7">UL070</strain>
    </source>
</reference>
<gene>
    <name evidence="6" type="ORF">H3H51_09580</name>
</gene>
<comment type="caution">
    <text evidence="6">The sequence shown here is derived from an EMBL/GenBank/DDBJ whole genome shotgun (WGS) entry which is preliminary data.</text>
</comment>
<keyword evidence="2 4" id="KW-0238">DNA-binding</keyword>
<dbReference type="GO" id="GO:0003700">
    <property type="term" value="F:DNA-binding transcription factor activity"/>
    <property type="evidence" value="ECO:0007669"/>
    <property type="project" value="TreeGrafter"/>
</dbReference>
<organism evidence="6 7">
    <name type="scientific">Aquipseudomonas ullengensis</name>
    <dbReference type="NCBI Taxonomy" id="2759166"/>
    <lineage>
        <taxon>Bacteria</taxon>
        <taxon>Pseudomonadati</taxon>
        <taxon>Pseudomonadota</taxon>
        <taxon>Gammaproteobacteria</taxon>
        <taxon>Pseudomonadales</taxon>
        <taxon>Pseudomonadaceae</taxon>
        <taxon>Aquipseudomonas</taxon>
    </lineage>
</organism>
<keyword evidence="7" id="KW-1185">Reference proteome</keyword>
<sequence length="207" mass="23214">MSTAKPVGPREQRKAESRRLILQAAIQVFEQAGFEGASTREIAKRAGVAQGLVTYHFENKDKLWREAVKAAFADVPLMAEVPPAASAEQVRAIFREFIRGYARLCMQSSGMAMLLYQQIGQKDERFDWLVREQFLPTQQRLQPLYDACLATGLIKPMPFEHFCFSLAGLTNTYFALADVYHIATDLHPADGEVADSIVAHIESLFFA</sequence>
<evidence type="ECO:0000256" key="2">
    <source>
        <dbReference type="ARBA" id="ARBA00023125"/>
    </source>
</evidence>
<proteinExistence type="predicted"/>
<dbReference type="PANTHER" id="PTHR30055:SF234">
    <property type="entry name" value="HTH-TYPE TRANSCRIPTIONAL REGULATOR BETI"/>
    <property type="match status" value="1"/>
</dbReference>
<dbReference type="PROSITE" id="PS50977">
    <property type="entry name" value="HTH_TETR_2"/>
    <property type="match status" value="1"/>
</dbReference>
<dbReference type="Gene3D" id="1.10.357.10">
    <property type="entry name" value="Tetracycline Repressor, domain 2"/>
    <property type="match status" value="1"/>
</dbReference>
<dbReference type="InterPro" id="IPR023772">
    <property type="entry name" value="DNA-bd_HTH_TetR-type_CS"/>
</dbReference>
<evidence type="ECO:0000313" key="7">
    <source>
        <dbReference type="Proteomes" id="UP000542720"/>
    </source>
</evidence>
<evidence type="ECO:0000256" key="4">
    <source>
        <dbReference type="PROSITE-ProRule" id="PRU00335"/>
    </source>
</evidence>
<dbReference type="SUPFAM" id="SSF46689">
    <property type="entry name" value="Homeodomain-like"/>
    <property type="match status" value="1"/>
</dbReference>
<dbReference type="PRINTS" id="PR00455">
    <property type="entry name" value="HTHTETR"/>
</dbReference>
<name>A0A7W4LLC3_9GAMM</name>
<keyword evidence="3" id="KW-0804">Transcription</keyword>
<evidence type="ECO:0000256" key="3">
    <source>
        <dbReference type="ARBA" id="ARBA00023163"/>
    </source>
</evidence>
<dbReference type="InterPro" id="IPR009057">
    <property type="entry name" value="Homeodomain-like_sf"/>
</dbReference>
<feature type="domain" description="HTH tetR-type" evidence="5">
    <location>
        <begin position="15"/>
        <end position="75"/>
    </location>
</feature>
<dbReference type="InterPro" id="IPR001647">
    <property type="entry name" value="HTH_TetR"/>
</dbReference>
<dbReference type="Pfam" id="PF00440">
    <property type="entry name" value="TetR_N"/>
    <property type="match status" value="1"/>
</dbReference>
<feature type="DNA-binding region" description="H-T-H motif" evidence="4">
    <location>
        <begin position="38"/>
        <end position="57"/>
    </location>
</feature>
<dbReference type="RefSeq" id="WP_183088827.1">
    <property type="nucleotide sequence ID" value="NZ_JACJUD010000003.1"/>
</dbReference>
<dbReference type="SUPFAM" id="SSF48498">
    <property type="entry name" value="Tetracyclin repressor-like, C-terminal domain"/>
    <property type="match status" value="1"/>
</dbReference>
<protein>
    <submittedName>
        <fullName evidence="6">TetR/AcrR family transcriptional regulator</fullName>
    </submittedName>
</protein>
<dbReference type="InterPro" id="IPR036271">
    <property type="entry name" value="Tet_transcr_reg_TetR-rel_C_sf"/>
</dbReference>
<dbReference type="PANTHER" id="PTHR30055">
    <property type="entry name" value="HTH-TYPE TRANSCRIPTIONAL REGULATOR RUTR"/>
    <property type="match status" value="1"/>
</dbReference>
<dbReference type="PROSITE" id="PS01081">
    <property type="entry name" value="HTH_TETR_1"/>
    <property type="match status" value="1"/>
</dbReference>
<evidence type="ECO:0000256" key="1">
    <source>
        <dbReference type="ARBA" id="ARBA00023015"/>
    </source>
</evidence>
<dbReference type="EMBL" id="JACJUD010000003">
    <property type="protein sequence ID" value="MBB2495266.1"/>
    <property type="molecule type" value="Genomic_DNA"/>
</dbReference>